<protein>
    <submittedName>
        <fullName evidence="2">Uncharacterized protein</fullName>
    </submittedName>
</protein>
<evidence type="ECO:0000313" key="2">
    <source>
        <dbReference type="Ensembl" id="ENSCSAP00000013533.1"/>
    </source>
</evidence>
<dbReference type="EMBL" id="AQIB01129416">
    <property type="status" value="NOT_ANNOTATED_CDS"/>
    <property type="molecule type" value="Genomic_DNA"/>
</dbReference>
<dbReference type="Bgee" id="ENSCSAG00000017501">
    <property type="expression patterns" value="Expressed in prefrontal cortex and 6 other cell types or tissues"/>
</dbReference>
<name>A0A0D9RY44_CHLSB</name>
<dbReference type="eggNOG" id="ENOG502TF1V">
    <property type="taxonomic scope" value="Eukaryota"/>
</dbReference>
<feature type="region of interest" description="Disordered" evidence="1">
    <location>
        <begin position="1"/>
        <end position="22"/>
    </location>
</feature>
<evidence type="ECO:0000256" key="1">
    <source>
        <dbReference type="SAM" id="MobiDB-lite"/>
    </source>
</evidence>
<dbReference type="AlphaFoldDB" id="A0A0D9RY44"/>
<reference evidence="2" key="2">
    <citation type="submission" date="2025-08" db="UniProtKB">
        <authorList>
            <consortium name="Ensembl"/>
        </authorList>
    </citation>
    <scope>IDENTIFICATION</scope>
</reference>
<accession>A0A0D9RY44</accession>
<keyword evidence="3" id="KW-1185">Reference proteome</keyword>
<proteinExistence type="predicted"/>
<dbReference type="Proteomes" id="UP000029965">
    <property type="component" value="Chromosome 18"/>
</dbReference>
<organism evidence="2 3">
    <name type="scientific">Chlorocebus sabaeus</name>
    <name type="common">Green monkey</name>
    <name type="synonym">Simia sabaea</name>
    <dbReference type="NCBI Taxonomy" id="60711"/>
    <lineage>
        <taxon>Eukaryota</taxon>
        <taxon>Metazoa</taxon>
        <taxon>Chordata</taxon>
        <taxon>Craniata</taxon>
        <taxon>Vertebrata</taxon>
        <taxon>Euteleostomi</taxon>
        <taxon>Mammalia</taxon>
        <taxon>Eutheria</taxon>
        <taxon>Euarchontoglires</taxon>
        <taxon>Primates</taxon>
        <taxon>Haplorrhini</taxon>
        <taxon>Catarrhini</taxon>
        <taxon>Cercopithecidae</taxon>
        <taxon>Cercopithecinae</taxon>
        <taxon>Chlorocebus</taxon>
    </lineage>
</organism>
<dbReference type="Ensembl" id="ENSCSAT00000015596.1">
    <property type="protein sequence ID" value="ENSCSAP00000013533.1"/>
    <property type="gene ID" value="ENSCSAG00000017501.1"/>
</dbReference>
<reference evidence="2 3" key="1">
    <citation type="submission" date="2014-03" db="EMBL/GenBank/DDBJ databases">
        <authorList>
            <person name="Warren W."/>
            <person name="Wilson R.K."/>
        </authorList>
    </citation>
    <scope>NUCLEOTIDE SEQUENCE</scope>
</reference>
<sequence>AATRRARRVAGGDARGGPVAGDTQLGARWRWAAEGLVENLNPPEAEA</sequence>
<evidence type="ECO:0000313" key="3">
    <source>
        <dbReference type="Proteomes" id="UP000029965"/>
    </source>
</evidence>
<reference evidence="2" key="3">
    <citation type="submission" date="2025-09" db="UniProtKB">
        <authorList>
            <consortium name="Ensembl"/>
        </authorList>
    </citation>
    <scope>IDENTIFICATION</scope>
</reference>